<sequence>MEFTYLIPHIFAMVTLALTLRFKNIALKKERQNRKISFENSNLDQIIQGKVLKQEAVLNQRQAFFEIMINVQFLGFYLGVFCFSAGVLYAAENTGIYLFPSIGLCCLFANIVFVVEEQVFRFYKNRQLKKYLLVNRGVKILENHGARWYYVYLAVLILEGFINLGVFYWAALWLY</sequence>
<evidence type="ECO:0000313" key="3">
    <source>
        <dbReference type="Proteomes" id="UP001229832"/>
    </source>
</evidence>
<evidence type="ECO:0000313" key="2">
    <source>
        <dbReference type="EMBL" id="WLV83792.1"/>
    </source>
</evidence>
<protein>
    <submittedName>
        <fullName evidence="2">Uncharacterized protein</fullName>
    </submittedName>
</protein>
<keyword evidence="3" id="KW-1185">Reference proteome</keyword>
<feature type="transmembrane region" description="Helical" evidence="1">
    <location>
        <begin position="67"/>
        <end position="90"/>
    </location>
</feature>
<dbReference type="AlphaFoldDB" id="A0ABD7ZAN6"/>
<reference evidence="2 3" key="1">
    <citation type="submission" date="2023-08" db="EMBL/GenBank/DDBJ databases">
        <authorList>
            <person name="Buchebner-Jance M."/>
        </authorList>
    </citation>
    <scope>NUCLEOTIDE SEQUENCE [LARGE SCALE GENOMIC DNA]</scope>
    <source>
        <strain evidence="2 3">NCIMB 15475</strain>
    </source>
</reference>
<dbReference type="RefSeq" id="WP_141753059.1">
    <property type="nucleotide sequence ID" value="NZ_CP132484.1"/>
</dbReference>
<feature type="transmembrane region" description="Helical" evidence="1">
    <location>
        <begin position="96"/>
        <end position="115"/>
    </location>
</feature>
<name>A0ABD7ZAN6_LACZE</name>
<gene>
    <name evidence="2" type="ORF">LACZS2_000182</name>
</gene>
<organism evidence="2 3">
    <name type="scientific">Lacticaseibacillus zeae subsp. silagei</name>
    <dbReference type="NCBI Taxonomy" id="3068307"/>
    <lineage>
        <taxon>Bacteria</taxon>
        <taxon>Bacillati</taxon>
        <taxon>Bacillota</taxon>
        <taxon>Bacilli</taxon>
        <taxon>Lactobacillales</taxon>
        <taxon>Lactobacillaceae</taxon>
        <taxon>Lacticaseibacillus</taxon>
    </lineage>
</organism>
<dbReference type="GeneID" id="93267909"/>
<dbReference type="Proteomes" id="UP001229832">
    <property type="component" value="Chromosome"/>
</dbReference>
<dbReference type="EMBL" id="CP132485">
    <property type="protein sequence ID" value="WLV83792.1"/>
    <property type="molecule type" value="Genomic_DNA"/>
</dbReference>
<proteinExistence type="predicted"/>
<evidence type="ECO:0000256" key="1">
    <source>
        <dbReference type="SAM" id="Phobius"/>
    </source>
</evidence>
<keyword evidence="1" id="KW-0472">Membrane</keyword>
<accession>A0ABD7ZAN6</accession>
<keyword evidence="1" id="KW-1133">Transmembrane helix</keyword>
<feature type="transmembrane region" description="Helical" evidence="1">
    <location>
        <begin position="149"/>
        <end position="171"/>
    </location>
</feature>
<keyword evidence="1" id="KW-0812">Transmembrane</keyword>
<feature type="transmembrane region" description="Helical" evidence="1">
    <location>
        <begin position="6"/>
        <end position="26"/>
    </location>
</feature>